<proteinExistence type="inferred from homology"/>
<comment type="catalytic activity">
    <reaction evidence="5">
        <text>N(4)-(beta-N-acetyl-D-glucosaminyl)-L-asparagine + H2O = N-acetyl-beta-D-glucosaminylamine + L-aspartate + H(+)</text>
        <dbReference type="Rhea" id="RHEA:11544"/>
        <dbReference type="ChEBI" id="CHEBI:15377"/>
        <dbReference type="ChEBI" id="CHEBI:15378"/>
        <dbReference type="ChEBI" id="CHEBI:15947"/>
        <dbReference type="ChEBI" id="CHEBI:29991"/>
        <dbReference type="ChEBI" id="CHEBI:58080"/>
        <dbReference type="EC" id="3.5.1.26"/>
    </reaction>
</comment>
<dbReference type="PANTHER" id="PTHR10188">
    <property type="entry name" value="L-ASPARAGINASE"/>
    <property type="match status" value="1"/>
</dbReference>
<evidence type="ECO:0000256" key="6">
    <source>
        <dbReference type="ARBA" id="ARBA00053295"/>
    </source>
</evidence>
<keyword evidence="2" id="KW-0645">Protease</keyword>
<dbReference type="PANTHER" id="PTHR10188:SF6">
    <property type="entry name" value="N(4)-(BETA-N-ACETYLGLUCOSAMINYL)-L-ASPARAGINASE"/>
    <property type="match status" value="1"/>
</dbReference>
<protein>
    <recommendedName>
        <fullName evidence="7">N(4)-(beta-N-acetylglucosaminyl)-L-asparaginase</fullName>
        <ecNumber evidence="7">3.5.1.26</ecNumber>
    </recommendedName>
    <alternativeName>
        <fullName evidence="9">Aspartylglucosaminidase</fullName>
    </alternativeName>
    <alternativeName>
        <fullName evidence="8">Glycosylasparaginase</fullName>
    </alternativeName>
    <alternativeName>
        <fullName evidence="10">N4-(N-acetyl-beta-glucosaminyl)-L-asparagine amidase</fullName>
    </alternativeName>
</protein>
<evidence type="ECO:0000256" key="8">
    <source>
        <dbReference type="ARBA" id="ARBA00078726"/>
    </source>
</evidence>
<feature type="active site" description="Nucleophile" evidence="11">
    <location>
        <position position="235"/>
    </location>
</feature>
<reference evidence="15 16" key="1">
    <citation type="journal article" date="2017" name="Gigascience">
        <title>Draft genome of the honey bee ectoparasitic mite, Tropilaelaps mercedesae, is shaped by the parasitic life history.</title>
        <authorList>
            <person name="Dong X."/>
            <person name="Armstrong S.D."/>
            <person name="Xia D."/>
            <person name="Makepeace B.L."/>
            <person name="Darby A.C."/>
            <person name="Kadowaki T."/>
        </authorList>
    </citation>
    <scope>NUCLEOTIDE SEQUENCE [LARGE SCALE GENOMIC DNA]</scope>
    <source>
        <strain evidence="15">Wuxi-XJTLU</strain>
    </source>
</reference>
<comment type="similarity">
    <text evidence="1">Belongs to the Ntn-hydrolase family.</text>
</comment>
<evidence type="ECO:0000256" key="10">
    <source>
        <dbReference type="ARBA" id="ARBA00080645"/>
    </source>
</evidence>
<dbReference type="GO" id="GO:0005737">
    <property type="term" value="C:cytoplasm"/>
    <property type="evidence" value="ECO:0007669"/>
    <property type="project" value="TreeGrafter"/>
</dbReference>
<dbReference type="OrthoDB" id="188713at2759"/>
<dbReference type="Pfam" id="PF01112">
    <property type="entry name" value="Asparaginase_2"/>
    <property type="match status" value="1"/>
</dbReference>
<evidence type="ECO:0000256" key="13">
    <source>
        <dbReference type="PIRSR" id="PIRSR600246-3"/>
    </source>
</evidence>
<evidence type="ECO:0000313" key="15">
    <source>
        <dbReference type="EMBL" id="OQR70282.1"/>
    </source>
</evidence>
<evidence type="ECO:0000256" key="12">
    <source>
        <dbReference type="PIRSR" id="PIRSR600246-2"/>
    </source>
</evidence>
<gene>
    <name evidence="15" type="ORF">BIW11_11728</name>
</gene>
<evidence type="ECO:0000256" key="3">
    <source>
        <dbReference type="ARBA" id="ARBA00022801"/>
    </source>
</evidence>
<comment type="function">
    <text evidence="6">Cleaves the GlcNAc-Asn bond which joins oligosaccharides to the peptide of asparagine-linked glycoproteins.</text>
</comment>
<comment type="caution">
    <text evidence="15">The sequence shown here is derived from an EMBL/GenBank/DDBJ whole genome shotgun (WGS) entry which is preliminary data.</text>
</comment>
<dbReference type="InParanoid" id="A0A1V9XAD4"/>
<feature type="site" description="Cleavage; by autolysis" evidence="13">
    <location>
        <begin position="234"/>
        <end position="235"/>
    </location>
</feature>
<dbReference type="GO" id="GO:0008233">
    <property type="term" value="F:peptidase activity"/>
    <property type="evidence" value="ECO:0007669"/>
    <property type="project" value="UniProtKB-KW"/>
</dbReference>
<evidence type="ECO:0000256" key="2">
    <source>
        <dbReference type="ARBA" id="ARBA00022670"/>
    </source>
</evidence>
<keyword evidence="16" id="KW-1185">Reference proteome</keyword>
<evidence type="ECO:0000256" key="5">
    <source>
        <dbReference type="ARBA" id="ARBA00050421"/>
    </source>
</evidence>
<accession>A0A1V9XAD4</accession>
<name>A0A1V9XAD4_9ACAR</name>
<dbReference type="FunFam" id="3.60.20.30:FF:000003">
    <property type="entry name" value="N(4)-(Beta-N-acetylglucosaminyl)-L-asparaginase isoform X1"/>
    <property type="match status" value="1"/>
</dbReference>
<dbReference type="Proteomes" id="UP000192247">
    <property type="component" value="Unassembled WGS sequence"/>
</dbReference>
<dbReference type="STRING" id="418985.A0A1V9XAD4"/>
<evidence type="ECO:0000256" key="1">
    <source>
        <dbReference type="ARBA" id="ARBA00010872"/>
    </source>
</evidence>
<keyword evidence="3" id="KW-0378">Hydrolase</keyword>
<evidence type="ECO:0000256" key="11">
    <source>
        <dbReference type="PIRSR" id="PIRSR600246-1"/>
    </source>
</evidence>
<evidence type="ECO:0000256" key="14">
    <source>
        <dbReference type="SAM" id="SignalP"/>
    </source>
</evidence>
<dbReference type="SUPFAM" id="SSF56235">
    <property type="entry name" value="N-terminal nucleophile aminohydrolases (Ntn hydrolases)"/>
    <property type="match status" value="1"/>
</dbReference>
<dbReference type="EMBL" id="MNPL01018023">
    <property type="protein sequence ID" value="OQR70282.1"/>
    <property type="molecule type" value="Genomic_DNA"/>
</dbReference>
<dbReference type="GO" id="GO:0006508">
    <property type="term" value="P:proteolysis"/>
    <property type="evidence" value="ECO:0007669"/>
    <property type="project" value="UniProtKB-KW"/>
</dbReference>
<keyword evidence="14" id="KW-0732">Signal</keyword>
<feature type="binding site" evidence="12">
    <location>
        <begin position="286"/>
        <end position="289"/>
    </location>
    <ligand>
        <name>substrate</name>
    </ligand>
</feature>
<dbReference type="GO" id="GO:0003948">
    <property type="term" value="F:N4-(beta-N-acetylglucosaminyl)-L-asparaginase activity"/>
    <property type="evidence" value="ECO:0007669"/>
    <property type="project" value="UniProtKB-EC"/>
</dbReference>
<evidence type="ECO:0000256" key="7">
    <source>
        <dbReference type="ARBA" id="ARBA00066729"/>
    </source>
</evidence>
<dbReference type="InterPro" id="IPR000246">
    <property type="entry name" value="Peptidase_T2"/>
</dbReference>
<dbReference type="FunCoup" id="A0A1V9XAD4">
    <property type="interactions" value="192"/>
</dbReference>
<keyword evidence="4" id="KW-0068">Autocatalytic cleavage</keyword>
<dbReference type="AlphaFoldDB" id="A0A1V9XAD4"/>
<dbReference type="CDD" id="cd04513">
    <property type="entry name" value="Glycosylasparaginase"/>
    <property type="match status" value="1"/>
</dbReference>
<organism evidence="15 16">
    <name type="scientific">Tropilaelaps mercedesae</name>
    <dbReference type="NCBI Taxonomy" id="418985"/>
    <lineage>
        <taxon>Eukaryota</taxon>
        <taxon>Metazoa</taxon>
        <taxon>Ecdysozoa</taxon>
        <taxon>Arthropoda</taxon>
        <taxon>Chelicerata</taxon>
        <taxon>Arachnida</taxon>
        <taxon>Acari</taxon>
        <taxon>Parasitiformes</taxon>
        <taxon>Mesostigmata</taxon>
        <taxon>Gamasina</taxon>
        <taxon>Dermanyssoidea</taxon>
        <taxon>Laelapidae</taxon>
        <taxon>Tropilaelaps</taxon>
    </lineage>
</organism>
<evidence type="ECO:0000256" key="9">
    <source>
        <dbReference type="ARBA" id="ARBA00079301"/>
    </source>
</evidence>
<evidence type="ECO:0000313" key="16">
    <source>
        <dbReference type="Proteomes" id="UP000192247"/>
    </source>
</evidence>
<feature type="binding site" evidence="12">
    <location>
        <begin position="263"/>
        <end position="266"/>
    </location>
    <ligand>
        <name>substrate</name>
    </ligand>
</feature>
<dbReference type="EC" id="3.5.1.26" evidence="7"/>
<feature type="signal peptide" evidence="14">
    <location>
        <begin position="1"/>
        <end position="22"/>
    </location>
</feature>
<sequence length="376" mass="40969">MELQWLYLITLLLAFKLGRINALRSNGPPVVVNTWGFQAATREAWRTLLKGGNSLDAVEEGCSRCEYLQCDGTVGYGGSPDENGETTLDALIMYGPNRNVGAVAQLRRIKDAMRVARKVLDHTAHTLLVGDLATDFAKAMGFQETCLSTSKSRQANLKTNNSKTVDIAITIYEAWKNSSCQPNYWINVGPDPKKSCGPYKPIQNEPMHTRWAQTDNVDSIGERSKLLVSRWNHDTIGMVVIDKYRIISAGTSTNGMAHKIPGRVGDSPIPGAGAYVDQDVGGAAATGDGDIMMRFLPSYQAVEYMRQGLAPAEACRQAMYRITRIVPTFQGGLVCVNMEGIVGAACHGLPSFPYSTVSERTNGQVVVQTILCEQSP</sequence>
<dbReference type="Gene3D" id="3.60.20.30">
    <property type="entry name" value="(Glycosyl)asparaginase"/>
    <property type="match status" value="1"/>
</dbReference>
<dbReference type="InterPro" id="IPR029055">
    <property type="entry name" value="Ntn_hydrolases_N"/>
</dbReference>
<feature type="chain" id="PRO_5013139502" description="N(4)-(beta-N-acetylglucosaminyl)-L-asparaginase" evidence="14">
    <location>
        <begin position="23"/>
        <end position="376"/>
    </location>
</feature>
<evidence type="ECO:0000256" key="4">
    <source>
        <dbReference type="ARBA" id="ARBA00022813"/>
    </source>
</evidence>